<keyword evidence="5 8" id="KW-0862">Zinc</keyword>
<dbReference type="InterPro" id="IPR019787">
    <property type="entry name" value="Znf_PHD-finger"/>
</dbReference>
<proteinExistence type="inferred from homology"/>
<reference evidence="12" key="3">
    <citation type="submission" date="2018-08" db="UniProtKB">
        <authorList>
            <consortium name="EnsemblPlants"/>
        </authorList>
    </citation>
    <scope>IDENTIFICATION</scope>
    <source>
        <strain evidence="12">cv. Bd21</strain>
    </source>
</reference>
<dbReference type="STRING" id="15368.I1HWU1"/>
<keyword evidence="3 8" id="KW-0479">Metal-binding</keyword>
<evidence type="ECO:0000256" key="5">
    <source>
        <dbReference type="ARBA" id="ARBA00022833"/>
    </source>
</evidence>
<comment type="subcellular location">
    <subcellularLocation>
        <location evidence="8">Nucleus</location>
    </subcellularLocation>
</comment>
<keyword evidence="7 8" id="KW-0804">Transcription</keyword>
<keyword evidence="13" id="KW-1185">Reference proteome</keyword>
<dbReference type="GO" id="GO:0006355">
    <property type="term" value="P:regulation of DNA-templated transcription"/>
    <property type="evidence" value="ECO:0007669"/>
    <property type="project" value="UniProtKB-UniRule"/>
</dbReference>
<evidence type="ECO:0000256" key="2">
    <source>
        <dbReference type="ARBA" id="ARBA00010445"/>
    </source>
</evidence>
<dbReference type="OrthoDB" id="436852at2759"/>
<keyword evidence="8" id="KW-0539">Nucleus</keyword>
<dbReference type="GO" id="GO:0042393">
    <property type="term" value="F:histone binding"/>
    <property type="evidence" value="ECO:0007669"/>
    <property type="project" value="UniProtKB-UniRule"/>
</dbReference>
<evidence type="ECO:0000256" key="3">
    <source>
        <dbReference type="ARBA" id="ARBA00022723"/>
    </source>
</evidence>
<comment type="similarity">
    <text evidence="2 8">Belongs to the Alfin family.</text>
</comment>
<dbReference type="InterPro" id="IPR011011">
    <property type="entry name" value="Znf_FYVE_PHD"/>
</dbReference>
<dbReference type="GO" id="GO:0003712">
    <property type="term" value="F:transcription coregulator activity"/>
    <property type="evidence" value="ECO:0000318"/>
    <property type="project" value="GO_Central"/>
</dbReference>
<dbReference type="InterPro" id="IPR021998">
    <property type="entry name" value="Alfin_N"/>
</dbReference>
<keyword evidence="8" id="KW-0156">Chromatin regulator</keyword>
<feature type="domain" description="Zinc finger PHD-type" evidence="10">
    <location>
        <begin position="190"/>
        <end position="238"/>
    </location>
</feature>
<gene>
    <name evidence="11" type="ORF">BRADI_3g02780v3</name>
</gene>
<comment type="domain">
    <text evidence="8">The PHD-type zinc finger mediates the binding to H3K4me3.</text>
</comment>
<dbReference type="PANTHER" id="PTHR12321">
    <property type="entry name" value="CPG BINDING PROTEIN"/>
    <property type="match status" value="1"/>
</dbReference>
<evidence type="ECO:0000259" key="10">
    <source>
        <dbReference type="SMART" id="SM00249"/>
    </source>
</evidence>
<reference evidence="11" key="2">
    <citation type="submission" date="2017-06" db="EMBL/GenBank/DDBJ databases">
        <title>WGS assembly of Brachypodium distachyon.</title>
        <authorList>
            <consortium name="The International Brachypodium Initiative"/>
            <person name="Lucas S."/>
            <person name="Harmon-Smith M."/>
            <person name="Lail K."/>
            <person name="Tice H."/>
            <person name="Grimwood J."/>
            <person name="Bruce D."/>
            <person name="Barry K."/>
            <person name="Shu S."/>
            <person name="Lindquist E."/>
            <person name="Wang M."/>
            <person name="Pitluck S."/>
            <person name="Vogel J.P."/>
            <person name="Garvin D.F."/>
            <person name="Mockler T.C."/>
            <person name="Schmutz J."/>
            <person name="Rokhsar D."/>
            <person name="Bevan M.W."/>
        </authorList>
    </citation>
    <scope>NUCLEOTIDE SEQUENCE</scope>
    <source>
        <strain evidence="11">Bd21</strain>
    </source>
</reference>
<evidence type="ECO:0000256" key="1">
    <source>
        <dbReference type="ARBA" id="ARBA00002232"/>
    </source>
</evidence>
<protein>
    <recommendedName>
        <fullName evidence="8">PHD finger protein ALFIN-LIKE</fullName>
    </recommendedName>
</protein>
<evidence type="ECO:0000256" key="8">
    <source>
        <dbReference type="RuleBase" id="RU369089"/>
    </source>
</evidence>
<comment type="subunit">
    <text evidence="8">Interacts with H3K4me3 and to a lesser extent with H3K4me2.</text>
</comment>
<evidence type="ECO:0000256" key="4">
    <source>
        <dbReference type="ARBA" id="ARBA00022771"/>
    </source>
</evidence>
<evidence type="ECO:0000256" key="7">
    <source>
        <dbReference type="ARBA" id="ARBA00023163"/>
    </source>
</evidence>
<dbReference type="AlphaFoldDB" id="I1HWU1"/>
<dbReference type="EMBL" id="CM000882">
    <property type="protein sequence ID" value="KQJ93106.1"/>
    <property type="molecule type" value="Genomic_DNA"/>
</dbReference>
<feature type="region of interest" description="Disordered" evidence="9">
    <location>
        <begin position="144"/>
        <end position="184"/>
    </location>
</feature>
<dbReference type="InterPro" id="IPR001965">
    <property type="entry name" value="Znf_PHD"/>
</dbReference>
<dbReference type="Pfam" id="PF00628">
    <property type="entry name" value="PHD"/>
    <property type="match status" value="1"/>
</dbReference>
<keyword evidence="4 8" id="KW-0863">Zinc-finger</keyword>
<dbReference type="Gramene" id="KQJ93106">
    <property type="protein sequence ID" value="KQJ93106"/>
    <property type="gene ID" value="BRADI_3g02780v3"/>
</dbReference>
<dbReference type="InParanoid" id="I1HWU1"/>
<evidence type="ECO:0000313" key="13">
    <source>
        <dbReference type="Proteomes" id="UP000008810"/>
    </source>
</evidence>
<evidence type="ECO:0000313" key="12">
    <source>
        <dbReference type="EnsemblPlants" id="KQJ93106"/>
    </source>
</evidence>
<evidence type="ECO:0000256" key="6">
    <source>
        <dbReference type="ARBA" id="ARBA00023015"/>
    </source>
</evidence>
<evidence type="ECO:0000256" key="9">
    <source>
        <dbReference type="SAM" id="MobiDB-lite"/>
    </source>
</evidence>
<reference evidence="11 12" key="1">
    <citation type="journal article" date="2010" name="Nature">
        <title>Genome sequencing and analysis of the model grass Brachypodium distachyon.</title>
        <authorList>
            <consortium name="International Brachypodium Initiative"/>
        </authorList>
    </citation>
    <scope>NUCLEOTIDE SEQUENCE [LARGE SCALE GENOMIC DNA]</scope>
    <source>
        <strain evidence="11 12">Bd21</strain>
    </source>
</reference>
<sequence length="244" mass="28004">MNLKPVWSNIALAAVVKYQDEFFRQCDPDKKALSLYGHESGEWEVMLPTEMLPAELPEPALGINYARDSMNRLHWLSKVAIHADSWLIAVAFYFEQVFLDKRQRMCLFSMMNDLPTVLESCSYFHKYECTCCAPRKMPPSPVLMVSSGDPKKRSRTTLDEDLNINPRNGSRATEAAEDNAEENKDTDQDYWAACGAPYNKNAFWICCDFCHLWFHGKCVNMTSAQAEQVREYKCPDCILEELGE</sequence>
<keyword evidence="6 8" id="KW-0805">Transcription regulation</keyword>
<dbReference type="HOGENOM" id="CLU_058315_1_0_1"/>
<dbReference type="eggNOG" id="KOG1632">
    <property type="taxonomic scope" value="Eukaryota"/>
</dbReference>
<dbReference type="SMART" id="SM00249">
    <property type="entry name" value="PHD"/>
    <property type="match status" value="1"/>
</dbReference>
<dbReference type="InterPro" id="IPR013083">
    <property type="entry name" value="Znf_RING/FYVE/PHD"/>
</dbReference>
<organism evidence="12">
    <name type="scientific">Brachypodium distachyon</name>
    <name type="common">Purple false brome</name>
    <name type="synonym">Trachynia distachya</name>
    <dbReference type="NCBI Taxonomy" id="15368"/>
    <lineage>
        <taxon>Eukaryota</taxon>
        <taxon>Viridiplantae</taxon>
        <taxon>Streptophyta</taxon>
        <taxon>Embryophyta</taxon>
        <taxon>Tracheophyta</taxon>
        <taxon>Spermatophyta</taxon>
        <taxon>Magnoliopsida</taxon>
        <taxon>Liliopsida</taxon>
        <taxon>Poales</taxon>
        <taxon>Poaceae</taxon>
        <taxon>BOP clade</taxon>
        <taxon>Pooideae</taxon>
        <taxon>Stipodae</taxon>
        <taxon>Brachypodieae</taxon>
        <taxon>Brachypodium</taxon>
    </lineage>
</organism>
<dbReference type="Gene3D" id="3.30.40.10">
    <property type="entry name" value="Zinc/RING finger domain, C3HC4 (zinc finger)"/>
    <property type="match status" value="1"/>
</dbReference>
<accession>I1HWU1</accession>
<name>I1HWU1_BRADI</name>
<dbReference type="PANTHER" id="PTHR12321:SF39">
    <property type="entry name" value="PHD FINGER PROTEIN ALFIN-LIKE 2"/>
    <property type="match status" value="1"/>
</dbReference>
<comment type="function">
    <text evidence="1 8">Histone-binding component that specifically recognizes H3 tails trimethylated on 'Lys-4' (H3K4me3), which mark transcription start sites of virtually all active genes.</text>
</comment>
<dbReference type="GO" id="GO:0008270">
    <property type="term" value="F:zinc ion binding"/>
    <property type="evidence" value="ECO:0007669"/>
    <property type="project" value="UniProtKB-KW"/>
</dbReference>
<dbReference type="GO" id="GO:0000976">
    <property type="term" value="F:transcription cis-regulatory region binding"/>
    <property type="evidence" value="ECO:0000318"/>
    <property type="project" value="GO_Central"/>
</dbReference>
<dbReference type="InterPro" id="IPR045104">
    <property type="entry name" value="Alfin"/>
</dbReference>
<evidence type="ECO:0000313" key="11">
    <source>
        <dbReference type="EMBL" id="KQJ93106.1"/>
    </source>
</evidence>
<dbReference type="OMA" id="NRRQDYV"/>
<dbReference type="Pfam" id="PF12165">
    <property type="entry name" value="Alfin"/>
    <property type="match status" value="1"/>
</dbReference>
<dbReference type="Proteomes" id="UP000008810">
    <property type="component" value="Chromosome 3"/>
</dbReference>
<dbReference type="GO" id="GO:0006325">
    <property type="term" value="P:chromatin organization"/>
    <property type="evidence" value="ECO:0007669"/>
    <property type="project" value="UniProtKB-UniRule"/>
</dbReference>
<dbReference type="SUPFAM" id="SSF57903">
    <property type="entry name" value="FYVE/PHD zinc finger"/>
    <property type="match status" value="1"/>
</dbReference>
<dbReference type="GO" id="GO:0005634">
    <property type="term" value="C:nucleus"/>
    <property type="evidence" value="ECO:0000318"/>
    <property type="project" value="GO_Central"/>
</dbReference>
<dbReference type="EnsemblPlants" id="KQJ93106">
    <property type="protein sequence ID" value="KQJ93106"/>
    <property type="gene ID" value="BRADI_3g02780v3"/>
</dbReference>